<dbReference type="SUPFAM" id="SSF117281">
    <property type="entry name" value="Kelch motif"/>
    <property type="match status" value="1"/>
</dbReference>
<evidence type="ECO:0000313" key="5">
    <source>
        <dbReference type="EMBL" id="KAF7732586.1"/>
    </source>
</evidence>
<evidence type="ECO:0000259" key="4">
    <source>
        <dbReference type="PROSITE" id="PS50097"/>
    </source>
</evidence>
<sequence length="563" mass="63862">MSNSPNTPLSAVSPHREPTPNSVGNGYPKATRAVGEQLACLVGASFTAVGEAVYVFGGFDQYSDEVFNTLYKLAYDDDRQYRWTKVETKGRVPSKRHGHSATLWQKDKLIVFGGTGEDEDRHYGDLAILQLDTMTWWHPDIASVPEGRIKHSATVYENKLYIAGGLVHDGYAETLLILDLLTWEWQVPIPFVRRFQHITFMYNKRLYLFGGFREDMSRSNHLSFIDVERHTVTQLEIDSRSAPPMTGHLFSQICGDQLVVVVTQPFSQANAPSGLWNLDLPSMQWQHHEIAMPNENCDWHYFTMAEHDTSFYLFGAMEQEPDEYYAMVLHIDLKEYGIVPVPPPQLGTDLVVLLHQSQTGQHSADFSIRSSFDPDAGELRVHRLVLLARWPHFANVMNSGMTESTTNVLTLPESFDALKAFVWFLYTDTLDEKISPLLIADLLVMADLYLLPRLLALCVRKLHTHISVESVGKIYQSAILASQNGLRQTALQFIFQHFGVVSRTSSFRDMPQSIFYQLLEEIPVHAAIMILPNIDQTVLHVEEDNEADDEMAHTADTEMPMDL</sequence>
<feature type="domain" description="BTB" evidence="4">
    <location>
        <begin position="364"/>
        <end position="434"/>
    </location>
</feature>
<keyword evidence="6" id="KW-1185">Reference proteome</keyword>
<keyword evidence="2" id="KW-0677">Repeat</keyword>
<dbReference type="Pfam" id="PF24681">
    <property type="entry name" value="Kelch_KLHDC2_KLHL20_DRC7"/>
    <property type="match status" value="1"/>
</dbReference>
<dbReference type="OrthoDB" id="432528at2759"/>
<dbReference type="PANTHER" id="PTHR46093:SF18">
    <property type="entry name" value="FIBRONECTIN TYPE-III DOMAIN-CONTAINING PROTEIN"/>
    <property type="match status" value="1"/>
</dbReference>
<dbReference type="CDD" id="cd14733">
    <property type="entry name" value="BACK"/>
    <property type="match status" value="1"/>
</dbReference>
<dbReference type="EMBL" id="JABAYA010000002">
    <property type="protein sequence ID" value="KAF7732586.1"/>
    <property type="molecule type" value="Genomic_DNA"/>
</dbReference>
<dbReference type="CDD" id="cd18186">
    <property type="entry name" value="BTB_POZ_ZBTB_KLHL-like"/>
    <property type="match status" value="1"/>
</dbReference>
<evidence type="ECO:0000256" key="3">
    <source>
        <dbReference type="SAM" id="MobiDB-lite"/>
    </source>
</evidence>
<evidence type="ECO:0000313" key="6">
    <source>
        <dbReference type="Proteomes" id="UP000605846"/>
    </source>
</evidence>
<dbReference type="SMART" id="SM00225">
    <property type="entry name" value="BTB"/>
    <property type="match status" value="1"/>
</dbReference>
<dbReference type="SUPFAM" id="SSF54695">
    <property type="entry name" value="POZ domain"/>
    <property type="match status" value="1"/>
</dbReference>
<feature type="compositionally biased region" description="Polar residues" evidence="3">
    <location>
        <begin position="1"/>
        <end position="10"/>
    </location>
</feature>
<gene>
    <name evidence="5" type="ORF">EC973_003333</name>
</gene>
<dbReference type="PANTHER" id="PTHR46093">
    <property type="entry name" value="ACYL-COA-BINDING DOMAIN-CONTAINING PROTEIN 5"/>
    <property type="match status" value="1"/>
</dbReference>
<proteinExistence type="predicted"/>
<reference evidence="5" key="1">
    <citation type="submission" date="2020-01" db="EMBL/GenBank/DDBJ databases">
        <title>Genome Sequencing of Three Apophysomyces-Like Fungal Strains Confirms a Novel Fungal Genus in the Mucoromycota with divergent Burkholderia-like Endosymbiotic Bacteria.</title>
        <authorList>
            <person name="Stajich J.E."/>
            <person name="Macias A.M."/>
            <person name="Carter-House D."/>
            <person name="Lovett B."/>
            <person name="Kasson L.R."/>
            <person name="Berry K."/>
            <person name="Grigoriev I."/>
            <person name="Chang Y."/>
            <person name="Spatafora J."/>
            <person name="Kasson M.T."/>
        </authorList>
    </citation>
    <scope>NUCLEOTIDE SEQUENCE</scope>
    <source>
        <strain evidence="5">NRRL A-21654</strain>
    </source>
</reference>
<organism evidence="5 6">
    <name type="scientific">Apophysomyces ossiformis</name>
    <dbReference type="NCBI Taxonomy" id="679940"/>
    <lineage>
        <taxon>Eukaryota</taxon>
        <taxon>Fungi</taxon>
        <taxon>Fungi incertae sedis</taxon>
        <taxon>Mucoromycota</taxon>
        <taxon>Mucoromycotina</taxon>
        <taxon>Mucoromycetes</taxon>
        <taxon>Mucorales</taxon>
        <taxon>Mucorineae</taxon>
        <taxon>Mucoraceae</taxon>
        <taxon>Apophysomyces</taxon>
    </lineage>
</organism>
<evidence type="ECO:0000256" key="2">
    <source>
        <dbReference type="ARBA" id="ARBA00022737"/>
    </source>
</evidence>
<feature type="region of interest" description="Disordered" evidence="3">
    <location>
        <begin position="1"/>
        <end position="28"/>
    </location>
</feature>
<dbReference type="Pfam" id="PF00651">
    <property type="entry name" value="BTB"/>
    <property type="match status" value="1"/>
</dbReference>
<accession>A0A8H7EUN8</accession>
<dbReference type="InterPro" id="IPR015915">
    <property type="entry name" value="Kelch-typ_b-propeller"/>
</dbReference>
<protein>
    <recommendedName>
        <fullName evidence="4">BTB domain-containing protein</fullName>
    </recommendedName>
</protein>
<evidence type="ECO:0000256" key="1">
    <source>
        <dbReference type="ARBA" id="ARBA00022441"/>
    </source>
</evidence>
<keyword evidence="1" id="KW-0880">Kelch repeat</keyword>
<dbReference type="Gene3D" id="2.120.10.80">
    <property type="entry name" value="Kelch-type beta propeller"/>
    <property type="match status" value="2"/>
</dbReference>
<name>A0A8H7EUN8_9FUNG</name>
<dbReference type="Gene3D" id="3.30.710.10">
    <property type="entry name" value="Potassium Channel Kv1.1, Chain A"/>
    <property type="match status" value="1"/>
</dbReference>
<dbReference type="AlphaFoldDB" id="A0A8H7EUN8"/>
<dbReference type="PROSITE" id="PS50097">
    <property type="entry name" value="BTB"/>
    <property type="match status" value="1"/>
</dbReference>
<dbReference type="InterPro" id="IPR011333">
    <property type="entry name" value="SKP1/BTB/POZ_sf"/>
</dbReference>
<dbReference type="InterPro" id="IPR000210">
    <property type="entry name" value="BTB/POZ_dom"/>
</dbReference>
<comment type="caution">
    <text evidence="5">The sequence shown here is derived from an EMBL/GenBank/DDBJ whole genome shotgun (WGS) entry which is preliminary data.</text>
</comment>
<dbReference type="Proteomes" id="UP000605846">
    <property type="component" value="Unassembled WGS sequence"/>
</dbReference>